<feature type="domain" description="CCDC81 HU" evidence="3">
    <location>
        <begin position="318"/>
        <end position="401"/>
    </location>
</feature>
<feature type="repeat" description="RCC1" evidence="2">
    <location>
        <begin position="57"/>
        <end position="103"/>
    </location>
</feature>
<comment type="caution">
    <text evidence="6">The sequence shown here is derived from an EMBL/GenBank/DDBJ whole genome shotgun (WGS) entry which is preliminary data.</text>
</comment>
<feature type="domain" description="RCC1-like" evidence="5">
    <location>
        <begin position="2"/>
        <end position="280"/>
    </location>
</feature>
<evidence type="ECO:0000259" key="4">
    <source>
        <dbReference type="Pfam" id="PF18289"/>
    </source>
</evidence>
<sequence length="499" mass="56318">MKLYSWGANTNGVKSSSLLKESPTPRELFFPQIITKNVQIKAISCGWEFNLVLTGDNQVYSFGDNKYGQLGRGTCPKEFLPIPDFRAVKISAGLRHSAAIATNGSLYFWGDNSKFKWAGNDKIDKIIEDPLRISENEFVGVKCGKSFLLALDDQNSFWGCGQNKFGELGPGLGTFAKGLTKLRIKLPSRVVQFECGWTHTIVLLEDFRVVSWGRNNFSQLGRTTLKDFDECWGFVGGIHEPIGSICCGSEHNLVLNQSGSNVYAWGWNEHENCGVKSSRRSVKLNQSDLNCLIRASEPRRQKKVTIIAKMTIIFNLQGMVEQASQNPYTRIGKEICPAQVIRVWKEVSKFIQDQLCLGRGVRIPNLLKVTYKLHKSEVAQKNVIVNRIPFMMISVDVAKKYYITMKKPSFNLDLPEVPLNLSTLAINTCLPRSVVETCVQEVIQAYHRALVLDNHVEFHLCGIGRLVVECRNSYAAFCTEFMNKFEFERPRNKDKACAF</sequence>
<evidence type="ECO:0000256" key="2">
    <source>
        <dbReference type="PROSITE-ProRule" id="PRU00235"/>
    </source>
</evidence>
<evidence type="ECO:0000259" key="5">
    <source>
        <dbReference type="Pfam" id="PF25390"/>
    </source>
</evidence>
<name>A0A8J2KD47_9HEXA</name>
<keyword evidence="1" id="KW-0344">Guanine-nucleotide releasing factor</keyword>
<feature type="domain" description="CCDC81 HU" evidence="4">
    <location>
        <begin position="417"/>
        <end position="485"/>
    </location>
</feature>
<dbReference type="Pfam" id="PF18289">
    <property type="entry name" value="HU-CCDC81_euk_2"/>
    <property type="match status" value="1"/>
</dbReference>
<reference evidence="6" key="1">
    <citation type="submission" date="2021-06" db="EMBL/GenBank/DDBJ databases">
        <authorList>
            <person name="Hodson N. C."/>
            <person name="Mongue J. A."/>
            <person name="Jaron S. K."/>
        </authorList>
    </citation>
    <scope>NUCLEOTIDE SEQUENCE</scope>
</reference>
<evidence type="ECO:0000256" key="1">
    <source>
        <dbReference type="ARBA" id="ARBA00022658"/>
    </source>
</evidence>
<evidence type="ECO:0000313" key="6">
    <source>
        <dbReference type="EMBL" id="CAG7815521.1"/>
    </source>
</evidence>
<dbReference type="PANTHER" id="PTHR45982:SF1">
    <property type="entry name" value="REGULATOR OF CHROMOSOME CONDENSATION"/>
    <property type="match status" value="1"/>
</dbReference>
<feature type="repeat" description="RCC1" evidence="2">
    <location>
        <begin position="1"/>
        <end position="56"/>
    </location>
</feature>
<dbReference type="InterPro" id="IPR040673">
    <property type="entry name" value="CCDC81_HU_dom_2"/>
</dbReference>
<feature type="repeat" description="RCC1" evidence="2">
    <location>
        <begin position="207"/>
        <end position="258"/>
    </location>
</feature>
<dbReference type="AlphaFoldDB" id="A0A8J2KD47"/>
<evidence type="ECO:0000313" key="7">
    <source>
        <dbReference type="Proteomes" id="UP000708208"/>
    </source>
</evidence>
<dbReference type="Pfam" id="PF14908">
    <property type="entry name" value="HU-CCDC81_euk_1"/>
    <property type="match status" value="1"/>
</dbReference>
<organism evidence="6 7">
    <name type="scientific">Allacma fusca</name>
    <dbReference type="NCBI Taxonomy" id="39272"/>
    <lineage>
        <taxon>Eukaryota</taxon>
        <taxon>Metazoa</taxon>
        <taxon>Ecdysozoa</taxon>
        <taxon>Arthropoda</taxon>
        <taxon>Hexapoda</taxon>
        <taxon>Collembola</taxon>
        <taxon>Symphypleona</taxon>
        <taxon>Sminthuridae</taxon>
        <taxon>Allacma</taxon>
    </lineage>
</organism>
<dbReference type="InterPro" id="IPR028034">
    <property type="entry name" value="HU-CCDC81"/>
</dbReference>
<evidence type="ECO:0000259" key="3">
    <source>
        <dbReference type="Pfam" id="PF14908"/>
    </source>
</evidence>
<protein>
    <submittedName>
        <fullName evidence="6">Uncharacterized protein</fullName>
    </submittedName>
</protein>
<dbReference type="OrthoDB" id="10256179at2759"/>
<dbReference type="PANTHER" id="PTHR45982">
    <property type="entry name" value="REGULATOR OF CHROMOSOME CONDENSATION"/>
    <property type="match status" value="1"/>
</dbReference>
<dbReference type="EMBL" id="CAJVCH010346071">
    <property type="protein sequence ID" value="CAG7815521.1"/>
    <property type="molecule type" value="Genomic_DNA"/>
</dbReference>
<dbReference type="Proteomes" id="UP000708208">
    <property type="component" value="Unassembled WGS sequence"/>
</dbReference>
<dbReference type="PROSITE" id="PS50012">
    <property type="entry name" value="RCC1_3"/>
    <property type="match status" value="4"/>
</dbReference>
<feature type="repeat" description="RCC1" evidence="2">
    <location>
        <begin position="153"/>
        <end position="206"/>
    </location>
</feature>
<keyword evidence="7" id="KW-1185">Reference proteome</keyword>
<gene>
    <name evidence="6" type="ORF">AFUS01_LOCUS26197</name>
</gene>
<dbReference type="PROSITE" id="PS00626">
    <property type="entry name" value="RCC1_2"/>
    <property type="match status" value="1"/>
</dbReference>
<proteinExistence type="predicted"/>
<dbReference type="InterPro" id="IPR051553">
    <property type="entry name" value="Ran_GTPase-activating"/>
</dbReference>
<dbReference type="InterPro" id="IPR058923">
    <property type="entry name" value="RCC1-like_dom"/>
</dbReference>
<dbReference type="InterPro" id="IPR000408">
    <property type="entry name" value="Reg_chr_condens"/>
</dbReference>
<dbReference type="Pfam" id="PF25390">
    <property type="entry name" value="WD40_RLD"/>
    <property type="match status" value="1"/>
</dbReference>
<accession>A0A8J2KD47</accession>